<feature type="signal peptide" evidence="2">
    <location>
        <begin position="1"/>
        <end position="18"/>
    </location>
</feature>
<dbReference type="InterPro" id="IPR048958">
    <property type="entry name" value="Polysacc_lyase_14"/>
</dbReference>
<dbReference type="Gene3D" id="2.60.120.200">
    <property type="match status" value="1"/>
</dbReference>
<reference evidence="4" key="1">
    <citation type="submission" date="2020-07" db="EMBL/GenBank/DDBJ databases">
        <title>Draft Genome Sequence of a Deep-Sea Yeast, Naganishia (Cryptococcus) liquefaciens strain N6.</title>
        <authorList>
            <person name="Han Y.W."/>
            <person name="Kajitani R."/>
            <person name="Morimoto H."/>
            <person name="Parhat M."/>
            <person name="Tsubouchi H."/>
            <person name="Bakenova O."/>
            <person name="Ogata M."/>
            <person name="Argunhan B."/>
            <person name="Aoki R."/>
            <person name="Kajiwara S."/>
            <person name="Itoh T."/>
            <person name="Iwasaki H."/>
        </authorList>
    </citation>
    <scope>NUCLEOTIDE SEQUENCE</scope>
    <source>
        <strain evidence="4">N6</strain>
    </source>
</reference>
<evidence type="ECO:0000256" key="2">
    <source>
        <dbReference type="SAM" id="SignalP"/>
    </source>
</evidence>
<gene>
    <name evidence="4" type="ORF">NliqN6_6767</name>
</gene>
<feature type="region of interest" description="Disordered" evidence="1">
    <location>
        <begin position="330"/>
        <end position="361"/>
    </location>
</feature>
<sequence length="388" mass="41189">MLLSTTLVALSVLVPVLAQTTYDPQALAGSLNLTNSFNYTFPPAESLKEYANTTLRSGSSFTRGNNATYNFMRNNWNLWKNSTQFGRTNLGFVADPEARSTLSSDLPLALAVEYPAGSYSHATGGAQFYSAFPNTSNSSGISPLSMLLTYSVWFPANYSFVQGGKLAGLRGGDVSGCSGGERTDGTTCFSSRLMWRTGGAGEVYAYIPEVNNVCSLSNAICDSEYGISLGRGQFTFERGAWNDIALYVQLNSPPSASNGIIQLYHNGNKSIEFTNLVLRTANSISHVGGQMFSTFFGGSDSSWATPTTQYTYYRDMAMYASDEPWVANSTDGGSWSDPGINGGNGSSGGSDGTGSNSKTGAAKSRWISGQSSMVATLATILGLLVVVI</sequence>
<evidence type="ECO:0000256" key="1">
    <source>
        <dbReference type="SAM" id="MobiDB-lite"/>
    </source>
</evidence>
<dbReference type="OrthoDB" id="2395160at2759"/>
<evidence type="ECO:0000313" key="5">
    <source>
        <dbReference type="Proteomes" id="UP000620104"/>
    </source>
</evidence>
<dbReference type="PANTHER" id="PTHR40124:SF1">
    <property type="entry name" value="DISAGGREGATASE RELATED REPEAT PROTEIN"/>
    <property type="match status" value="1"/>
</dbReference>
<feature type="domain" description="Polysaccharide lyase 14" evidence="3">
    <location>
        <begin position="109"/>
        <end position="316"/>
    </location>
</feature>
<dbReference type="AlphaFoldDB" id="A0A8H3U032"/>
<protein>
    <recommendedName>
        <fullName evidence="3">Polysaccharide lyase 14 domain-containing protein</fullName>
    </recommendedName>
</protein>
<feature type="compositionally biased region" description="Gly residues" evidence="1">
    <location>
        <begin position="340"/>
        <end position="352"/>
    </location>
</feature>
<proteinExistence type="predicted"/>
<dbReference type="EMBL" id="BLZA01000058">
    <property type="protein sequence ID" value="GHJ90365.1"/>
    <property type="molecule type" value="Genomic_DNA"/>
</dbReference>
<keyword evidence="2" id="KW-0732">Signal</keyword>
<keyword evidence="5" id="KW-1185">Reference proteome</keyword>
<name>A0A8H3U032_9TREE</name>
<dbReference type="Pfam" id="PF21294">
    <property type="entry name" value="Polysacc_lyase_14"/>
    <property type="match status" value="1"/>
</dbReference>
<evidence type="ECO:0000259" key="3">
    <source>
        <dbReference type="Pfam" id="PF21294"/>
    </source>
</evidence>
<evidence type="ECO:0000313" key="4">
    <source>
        <dbReference type="EMBL" id="GHJ90365.1"/>
    </source>
</evidence>
<dbReference type="Proteomes" id="UP000620104">
    <property type="component" value="Unassembled WGS sequence"/>
</dbReference>
<organism evidence="4 5">
    <name type="scientific">Naganishia liquefaciens</name>
    <dbReference type="NCBI Taxonomy" id="104408"/>
    <lineage>
        <taxon>Eukaryota</taxon>
        <taxon>Fungi</taxon>
        <taxon>Dikarya</taxon>
        <taxon>Basidiomycota</taxon>
        <taxon>Agaricomycotina</taxon>
        <taxon>Tremellomycetes</taxon>
        <taxon>Filobasidiales</taxon>
        <taxon>Filobasidiaceae</taxon>
        <taxon>Naganishia</taxon>
    </lineage>
</organism>
<feature type="chain" id="PRO_5034867847" description="Polysaccharide lyase 14 domain-containing protein" evidence="2">
    <location>
        <begin position="19"/>
        <end position="388"/>
    </location>
</feature>
<accession>A0A8H3U032</accession>
<comment type="caution">
    <text evidence="4">The sequence shown here is derived from an EMBL/GenBank/DDBJ whole genome shotgun (WGS) entry which is preliminary data.</text>
</comment>
<dbReference type="PANTHER" id="PTHR40124">
    <property type="match status" value="1"/>
</dbReference>